<reference evidence="4 5" key="1">
    <citation type="journal article" date="2016" name="Microb. Cell Fact.">
        <title>Dissection of exopolysaccharide biosynthesis in Kozakia baliensis.</title>
        <authorList>
            <person name="Brandt J.U."/>
            <person name="Jakob F."/>
            <person name="Behr J."/>
            <person name="Geissler A.J."/>
            <person name="Vogel R.F."/>
        </authorList>
    </citation>
    <scope>NUCLEOTIDE SEQUENCE [LARGE SCALE GENOMIC DNA]</scope>
    <source>
        <strain evidence="4 5">DSM 14400</strain>
    </source>
</reference>
<evidence type="ECO:0000313" key="4">
    <source>
        <dbReference type="EMBL" id="AOX16043.1"/>
    </source>
</evidence>
<dbReference type="PANTHER" id="PTHR43280">
    <property type="entry name" value="ARAC-FAMILY TRANSCRIPTIONAL REGULATOR"/>
    <property type="match status" value="1"/>
</dbReference>
<evidence type="ECO:0000256" key="3">
    <source>
        <dbReference type="ARBA" id="ARBA00023163"/>
    </source>
</evidence>
<keyword evidence="2" id="KW-0238">DNA-binding</keyword>
<dbReference type="PANTHER" id="PTHR43280:SF27">
    <property type="entry name" value="TRANSCRIPTIONAL REGULATOR MTLR"/>
    <property type="match status" value="1"/>
</dbReference>
<accession>A0A1D8UQW9</accession>
<dbReference type="CDD" id="cd06976">
    <property type="entry name" value="cupin_MtlR-like_N"/>
    <property type="match status" value="1"/>
</dbReference>
<evidence type="ECO:0000313" key="5">
    <source>
        <dbReference type="Proteomes" id="UP000179145"/>
    </source>
</evidence>
<dbReference type="SMART" id="SM00342">
    <property type="entry name" value="HTH_ARAC"/>
    <property type="match status" value="1"/>
</dbReference>
<proteinExistence type="predicted"/>
<dbReference type="InterPro" id="IPR018060">
    <property type="entry name" value="HTH_AraC"/>
</dbReference>
<dbReference type="InterPro" id="IPR009057">
    <property type="entry name" value="Homeodomain-like_sf"/>
</dbReference>
<dbReference type="Gene3D" id="1.10.10.60">
    <property type="entry name" value="Homeodomain-like"/>
    <property type="match status" value="2"/>
</dbReference>
<dbReference type="GO" id="GO:0003700">
    <property type="term" value="F:DNA-binding transcription factor activity"/>
    <property type="evidence" value="ECO:0007669"/>
    <property type="project" value="InterPro"/>
</dbReference>
<organism evidence="4 5">
    <name type="scientific">Kozakia baliensis</name>
    <dbReference type="NCBI Taxonomy" id="153496"/>
    <lineage>
        <taxon>Bacteria</taxon>
        <taxon>Pseudomonadati</taxon>
        <taxon>Pseudomonadota</taxon>
        <taxon>Alphaproteobacteria</taxon>
        <taxon>Acetobacterales</taxon>
        <taxon>Acetobacteraceae</taxon>
        <taxon>Kozakia</taxon>
    </lineage>
</organism>
<evidence type="ECO:0000256" key="1">
    <source>
        <dbReference type="ARBA" id="ARBA00023015"/>
    </source>
</evidence>
<dbReference type="GO" id="GO:0043565">
    <property type="term" value="F:sequence-specific DNA binding"/>
    <property type="evidence" value="ECO:0007669"/>
    <property type="project" value="InterPro"/>
</dbReference>
<dbReference type="InterPro" id="IPR018062">
    <property type="entry name" value="HTH_AraC-typ_CS"/>
</dbReference>
<keyword evidence="3" id="KW-0804">Transcription</keyword>
<dbReference type="SUPFAM" id="SSF46689">
    <property type="entry name" value="Homeodomain-like"/>
    <property type="match status" value="2"/>
</dbReference>
<dbReference type="AlphaFoldDB" id="A0A1D8UQW9"/>
<dbReference type="Pfam" id="PF12833">
    <property type="entry name" value="HTH_18"/>
    <property type="match status" value="1"/>
</dbReference>
<protein>
    <submittedName>
        <fullName evidence="4">AraC family transcriptional regulator</fullName>
    </submittedName>
</protein>
<dbReference type="EMBL" id="CP014674">
    <property type="protein sequence ID" value="AOX16043.1"/>
    <property type="molecule type" value="Genomic_DNA"/>
</dbReference>
<keyword evidence="1" id="KW-0805">Transcription regulation</keyword>
<dbReference type="Proteomes" id="UP000179145">
    <property type="component" value="Chromosome"/>
</dbReference>
<dbReference type="KEGG" id="kba:A0U89_01595"/>
<dbReference type="PROSITE" id="PS00041">
    <property type="entry name" value="HTH_ARAC_FAMILY_1"/>
    <property type="match status" value="1"/>
</dbReference>
<evidence type="ECO:0000256" key="2">
    <source>
        <dbReference type="ARBA" id="ARBA00023125"/>
    </source>
</evidence>
<dbReference type="SUPFAM" id="SSF51182">
    <property type="entry name" value="RmlC-like cupins"/>
    <property type="match status" value="1"/>
</dbReference>
<dbReference type="OrthoDB" id="9816011at2"/>
<gene>
    <name evidence="4" type="ORF">A0U89_01595</name>
</gene>
<name>A0A1D8UQW9_9PROT</name>
<sequence length="322" mass="35991">MSSAHGIEATDCRATPRPAVYELIPAQRNESFRWHRHDYPAPLACWNYHPEYELHLIAHGSGRAMIGDHIGAFGPRQLVLIGPDLPHAWFSPLAEGEVLEGRDVVLQFSRPWIEGLIALCPELHGLSRLLDESLHGLEFIEDRALRLGMELEDLGMQQGGARLAACIGLLTRLAECPYRKLAIRRDDACSASPDRHRIQKLIRKLLSSDPAEIRHEELAASVGMSPSAFSRQFRATTGETLMNFLQKLRVSHACQLLTATNEAITDICRASGFSNISNFNRIFLKLRGCTPRDFRRQSRQISQPRHALPSGGTQCQGELHAL</sequence>
<dbReference type="PROSITE" id="PS01124">
    <property type="entry name" value="HTH_ARAC_FAMILY_2"/>
    <property type="match status" value="1"/>
</dbReference>
<dbReference type="InterPro" id="IPR011051">
    <property type="entry name" value="RmlC_Cupin_sf"/>
</dbReference>
<dbReference type="STRING" id="153496.A0U89_01595"/>
<dbReference type="RefSeq" id="WP_070401874.1">
    <property type="nucleotide sequence ID" value="NZ_BJVW01000022.1"/>
</dbReference>
<dbReference type="eggNOG" id="COG2207">
    <property type="taxonomic scope" value="Bacteria"/>
</dbReference>
<keyword evidence="5" id="KW-1185">Reference proteome</keyword>